<accession>A0AAN8U0J4</accession>
<dbReference type="InterPro" id="IPR051266">
    <property type="entry name" value="CLCR"/>
</dbReference>
<dbReference type="InterPro" id="IPR036465">
    <property type="entry name" value="vWFA_dom_sf"/>
</dbReference>
<reference evidence="2 3" key="1">
    <citation type="submission" date="2024-02" db="EMBL/GenBank/DDBJ databases">
        <title>de novo genome assembly of Solanum bulbocastanum strain 11H21.</title>
        <authorList>
            <person name="Hosaka A.J."/>
        </authorList>
    </citation>
    <scope>NUCLEOTIDE SEQUENCE [LARGE SCALE GENOMIC DNA]</scope>
    <source>
        <tissue evidence="2">Young leaves</tissue>
    </source>
</reference>
<gene>
    <name evidence="2" type="ORF">RDI58_004095</name>
</gene>
<dbReference type="InterPro" id="IPR002035">
    <property type="entry name" value="VWF_A"/>
</dbReference>
<dbReference type="PANTHER" id="PTHR10579:SF146">
    <property type="entry name" value="RING-TYPE DOMAIN-CONTAINING PROTEIN"/>
    <property type="match status" value="1"/>
</dbReference>
<evidence type="ECO:0000313" key="3">
    <source>
        <dbReference type="Proteomes" id="UP001371456"/>
    </source>
</evidence>
<evidence type="ECO:0000313" key="2">
    <source>
        <dbReference type="EMBL" id="KAK6796394.1"/>
    </source>
</evidence>
<dbReference type="SUPFAM" id="SSF53300">
    <property type="entry name" value="vWA-like"/>
    <property type="match status" value="1"/>
</dbReference>
<comment type="caution">
    <text evidence="2">The sequence shown here is derived from an EMBL/GenBank/DDBJ whole genome shotgun (WGS) entry which is preliminary data.</text>
</comment>
<dbReference type="EMBL" id="JBANQN010000002">
    <property type="protein sequence ID" value="KAK6796394.1"/>
    <property type="molecule type" value="Genomic_DNA"/>
</dbReference>
<dbReference type="PANTHER" id="PTHR10579">
    <property type="entry name" value="CALCIUM-ACTIVATED CHLORIDE CHANNEL REGULATOR"/>
    <property type="match status" value="1"/>
</dbReference>
<organism evidence="2 3">
    <name type="scientific">Solanum bulbocastanum</name>
    <name type="common">Wild potato</name>
    <dbReference type="NCBI Taxonomy" id="147425"/>
    <lineage>
        <taxon>Eukaryota</taxon>
        <taxon>Viridiplantae</taxon>
        <taxon>Streptophyta</taxon>
        <taxon>Embryophyta</taxon>
        <taxon>Tracheophyta</taxon>
        <taxon>Spermatophyta</taxon>
        <taxon>Magnoliopsida</taxon>
        <taxon>eudicotyledons</taxon>
        <taxon>Gunneridae</taxon>
        <taxon>Pentapetalae</taxon>
        <taxon>asterids</taxon>
        <taxon>lamiids</taxon>
        <taxon>Solanales</taxon>
        <taxon>Solanaceae</taxon>
        <taxon>Solanoideae</taxon>
        <taxon>Solaneae</taxon>
        <taxon>Solanum</taxon>
    </lineage>
</organism>
<name>A0AAN8U0J4_SOLBU</name>
<proteinExistence type="predicted"/>
<protein>
    <recommendedName>
        <fullName evidence="1">VWFA domain-containing protein</fullName>
    </recommendedName>
</protein>
<dbReference type="Proteomes" id="UP001371456">
    <property type="component" value="Unassembled WGS sequence"/>
</dbReference>
<dbReference type="Gene3D" id="3.40.50.410">
    <property type="entry name" value="von Willebrand factor, type A domain"/>
    <property type="match status" value="1"/>
</dbReference>
<evidence type="ECO:0000259" key="1">
    <source>
        <dbReference type="Pfam" id="PF13768"/>
    </source>
</evidence>
<dbReference type="Pfam" id="PF13768">
    <property type="entry name" value="VWA_3"/>
    <property type="match status" value="1"/>
</dbReference>
<sequence>MPSYIYITTKLKSDLLPFASPNGAKVVSMLNIIANTTKVERVSAFDSKYGQQCKWKELPFQFETDVNVGGHRIRVFYPVNFSLSQNVQKFAPLLRVRAPPVMDWNLERAPIGLVTVLDVSGNMNGTKLTLLKKAMCLVIENLGPFYQLSIVTFSSIAHRSFPVMMDYQTRASKVVLAINGISLNCGIEKGLKMGGSVLEERHEKNLVVSIILLSDGRDTNNGDTVNQHNINQNLRSSKILIPYLNQLPSSIRSCNRQRAVGMSTFPGHTFEFGSDNNSSALYAIADASRGTYLY</sequence>
<feature type="domain" description="VWFA" evidence="1">
    <location>
        <begin position="113"/>
        <end position="292"/>
    </location>
</feature>
<keyword evidence="3" id="KW-1185">Reference proteome</keyword>
<dbReference type="AlphaFoldDB" id="A0AAN8U0J4"/>